<protein>
    <submittedName>
        <fullName evidence="1">Uncharacterized protein</fullName>
    </submittedName>
</protein>
<gene>
    <name evidence="1" type="ORF">DEM27_15605</name>
</gene>
<name>A0A2U2DQL6_9HYPH</name>
<evidence type="ECO:0000313" key="1">
    <source>
        <dbReference type="EMBL" id="PWE55597.1"/>
    </source>
</evidence>
<dbReference type="Proteomes" id="UP000245252">
    <property type="component" value="Unassembled WGS sequence"/>
</dbReference>
<dbReference type="OrthoDB" id="8278685at2"/>
<sequence>MKHVEAEQVQKSGLQEVLSVRDFARRHRLKKDEEERLVTLFGGFATRAELLSNARRSAVFR</sequence>
<dbReference type="EMBL" id="QFBC01000006">
    <property type="protein sequence ID" value="PWE55597.1"/>
    <property type="molecule type" value="Genomic_DNA"/>
</dbReference>
<keyword evidence="2" id="KW-1185">Reference proteome</keyword>
<proteinExistence type="predicted"/>
<evidence type="ECO:0000313" key="2">
    <source>
        <dbReference type="Proteomes" id="UP000245252"/>
    </source>
</evidence>
<organism evidence="1 2">
    <name type="scientific">Metarhizobium album</name>
    <dbReference type="NCBI Taxonomy" id="2182425"/>
    <lineage>
        <taxon>Bacteria</taxon>
        <taxon>Pseudomonadati</taxon>
        <taxon>Pseudomonadota</taxon>
        <taxon>Alphaproteobacteria</taxon>
        <taxon>Hyphomicrobiales</taxon>
        <taxon>Rhizobiaceae</taxon>
        <taxon>Metarhizobium</taxon>
    </lineage>
</organism>
<dbReference type="RefSeq" id="WP_109459286.1">
    <property type="nucleotide sequence ID" value="NZ_QFBC01000006.1"/>
</dbReference>
<reference evidence="1 2" key="1">
    <citation type="submission" date="2018-05" db="EMBL/GenBank/DDBJ databases">
        <title>The draft genome of strain NS-104.</title>
        <authorList>
            <person name="Hang P."/>
            <person name="Jiang J."/>
        </authorList>
    </citation>
    <scope>NUCLEOTIDE SEQUENCE [LARGE SCALE GENOMIC DNA]</scope>
    <source>
        <strain evidence="1 2">NS-104</strain>
    </source>
</reference>
<dbReference type="AlphaFoldDB" id="A0A2U2DQL6"/>
<comment type="caution">
    <text evidence="1">The sequence shown here is derived from an EMBL/GenBank/DDBJ whole genome shotgun (WGS) entry which is preliminary data.</text>
</comment>
<accession>A0A2U2DQL6</accession>